<evidence type="ECO:0000313" key="4">
    <source>
        <dbReference type="Proteomes" id="UP000215596"/>
    </source>
</evidence>
<reference evidence="3 4" key="1">
    <citation type="submission" date="2017-07" db="EMBL/GenBank/DDBJ databases">
        <title>Isolation and whole genome analysis of endospore-forming bacteria from heroin.</title>
        <authorList>
            <person name="Kalinowski J."/>
            <person name="Ahrens B."/>
            <person name="Al-Dilaimi A."/>
            <person name="Winkler A."/>
            <person name="Wibberg D."/>
            <person name="Schleenbecker U."/>
            <person name="Ruckert C."/>
            <person name="Wolfel R."/>
            <person name="Grass G."/>
        </authorList>
    </citation>
    <scope>NUCLEOTIDE SEQUENCE [LARGE SCALE GENOMIC DNA]</scope>
    <source>
        <strain evidence="3 4">7537-G1</strain>
    </source>
</reference>
<gene>
    <name evidence="3" type="ORF">CHH67_09715</name>
    <name evidence="2" type="ORF">GNP94_16370</name>
</gene>
<dbReference type="Proteomes" id="UP000215596">
    <property type="component" value="Unassembled WGS sequence"/>
</dbReference>
<evidence type="ECO:0000313" key="5">
    <source>
        <dbReference type="Proteomes" id="UP000435177"/>
    </source>
</evidence>
<protein>
    <submittedName>
        <fullName evidence="3">Uncharacterized protein</fullName>
    </submittedName>
</protein>
<keyword evidence="1" id="KW-0472">Membrane</keyword>
<dbReference type="OrthoDB" id="2655012at2"/>
<sequence>MKLYPELFLTPWHAGVLLVTVLALLALIIGKYDSKTIVKHTLVSSLIAYAFLTFVLMLVMQEPMYKKETMVSALDNEYAKQEAKWNPNTGDQVALYVGAFVNEGNVELLVYAGNYDSSQPFQGDITVSLQDHDNQEVFTKTYENITLQPGEKKQIERTRTEQPMDTYRFGYETRPYK</sequence>
<name>A0A268EVX4_9BACL</name>
<evidence type="ECO:0000313" key="3">
    <source>
        <dbReference type="EMBL" id="PAD77277.1"/>
    </source>
</evidence>
<keyword evidence="1" id="KW-0812">Transmembrane</keyword>
<dbReference type="RefSeq" id="WP_095264976.1">
    <property type="nucleotide sequence ID" value="NZ_NPBY01000030.1"/>
</dbReference>
<proteinExistence type="predicted"/>
<dbReference type="Proteomes" id="UP000435177">
    <property type="component" value="Unassembled WGS sequence"/>
</dbReference>
<feature type="transmembrane region" description="Helical" evidence="1">
    <location>
        <begin position="12"/>
        <end position="30"/>
    </location>
</feature>
<dbReference type="EMBL" id="NPBY01000030">
    <property type="protein sequence ID" value="PAD77277.1"/>
    <property type="molecule type" value="Genomic_DNA"/>
</dbReference>
<accession>A0A268EVX4</accession>
<keyword evidence="1" id="KW-1133">Transmembrane helix</keyword>
<reference evidence="2 5" key="2">
    <citation type="submission" date="2019-11" db="EMBL/GenBank/DDBJ databases">
        <title>Draft genome sequences of five Paenibacillus species of dairy origin.</title>
        <authorList>
            <person name="Olajide A.M."/>
            <person name="Chen S."/>
            <person name="Lapointe G."/>
        </authorList>
    </citation>
    <scope>NUCLEOTIDE SEQUENCE [LARGE SCALE GENOMIC DNA]</scope>
    <source>
        <strain evidence="2 5">3CS1</strain>
    </source>
</reference>
<comment type="caution">
    <text evidence="3">The sequence shown here is derived from an EMBL/GenBank/DDBJ whole genome shotgun (WGS) entry which is preliminary data.</text>
</comment>
<keyword evidence="5" id="KW-1185">Reference proteome</keyword>
<organism evidence="3 4">
    <name type="scientific">Paenibacillus campinasensis</name>
    <dbReference type="NCBI Taxonomy" id="66347"/>
    <lineage>
        <taxon>Bacteria</taxon>
        <taxon>Bacillati</taxon>
        <taxon>Bacillota</taxon>
        <taxon>Bacilli</taxon>
        <taxon>Bacillales</taxon>
        <taxon>Paenibacillaceae</taxon>
        <taxon>Paenibacillus</taxon>
    </lineage>
</organism>
<feature type="transmembrane region" description="Helical" evidence="1">
    <location>
        <begin position="42"/>
        <end position="60"/>
    </location>
</feature>
<evidence type="ECO:0000313" key="2">
    <source>
        <dbReference type="EMBL" id="MUG67565.1"/>
    </source>
</evidence>
<evidence type="ECO:0000256" key="1">
    <source>
        <dbReference type="SAM" id="Phobius"/>
    </source>
</evidence>
<dbReference type="AlphaFoldDB" id="A0A268EVX4"/>
<dbReference type="EMBL" id="WOAA01000015">
    <property type="protein sequence ID" value="MUG67565.1"/>
    <property type="molecule type" value="Genomic_DNA"/>
</dbReference>